<dbReference type="AlphaFoldDB" id="A0A9W8NKN9"/>
<dbReference type="GO" id="GO:0016491">
    <property type="term" value="F:oxidoreductase activity"/>
    <property type="evidence" value="ECO:0007669"/>
    <property type="project" value="InterPro"/>
</dbReference>
<reference evidence="2" key="1">
    <citation type="submission" date="2022-07" db="EMBL/GenBank/DDBJ databases">
        <title>Genome Sequence of Xylaria arbuscula.</title>
        <authorList>
            <person name="Buettner E."/>
        </authorList>
    </citation>
    <scope>NUCLEOTIDE SEQUENCE</scope>
    <source>
        <strain evidence="2">VT107</strain>
    </source>
</reference>
<name>A0A9W8NKN9_9PEZI</name>
<dbReference type="EMBL" id="JANPWZ010000223">
    <property type="protein sequence ID" value="KAJ3578374.1"/>
    <property type="molecule type" value="Genomic_DNA"/>
</dbReference>
<dbReference type="VEuPathDB" id="FungiDB:F4678DRAFT_468040"/>
<dbReference type="PANTHER" id="PTHR34598:SF3">
    <property type="entry name" value="OXIDOREDUCTASE AN1597"/>
    <property type="match status" value="1"/>
</dbReference>
<gene>
    <name evidence="2" type="ORF">NPX13_g2194</name>
</gene>
<dbReference type="NCBIfam" id="NF041278">
    <property type="entry name" value="CmcJ_NvfI_EfuI"/>
    <property type="match status" value="1"/>
</dbReference>
<accession>A0A9W8NKN9</accession>
<evidence type="ECO:0000313" key="2">
    <source>
        <dbReference type="EMBL" id="KAJ3578374.1"/>
    </source>
</evidence>
<evidence type="ECO:0000313" key="3">
    <source>
        <dbReference type="Proteomes" id="UP001148614"/>
    </source>
</evidence>
<evidence type="ECO:0008006" key="4">
    <source>
        <dbReference type="Google" id="ProtNLM"/>
    </source>
</evidence>
<keyword evidence="3" id="KW-1185">Reference proteome</keyword>
<protein>
    <recommendedName>
        <fullName evidence="4">CmcJ-like methyltransferase</fullName>
    </recommendedName>
</protein>
<proteinExistence type="inferred from homology"/>
<evidence type="ECO:0000256" key="1">
    <source>
        <dbReference type="ARBA" id="ARBA00023604"/>
    </source>
</evidence>
<dbReference type="Proteomes" id="UP001148614">
    <property type="component" value="Unassembled WGS sequence"/>
</dbReference>
<dbReference type="PANTHER" id="PTHR34598">
    <property type="entry name" value="BLL6449 PROTEIN"/>
    <property type="match status" value="1"/>
</dbReference>
<dbReference type="InterPro" id="IPR044053">
    <property type="entry name" value="AsaB-like"/>
</dbReference>
<sequence length="286" mass="33003">MLQTTVRYLDRDDLYRVEKPYSADFAVDEQNGAKKSNIITTDRHVEVAPVASRGEFNININGFCILKENTTLTLEDALERPEEAELKYQAELEKILHKNFPEYTRFEGLDFVVRRRHPNYPSEKEETVKYEQPATVAHSDYTPEGAIQQLKGSFPGQEAYFLDKEYDMINVWKPLVGPNNDWPLALCDYSSIQPTDITRADVLHADRITENQLLYPSQQHRWYYVESQQPNDLIVFRNTDNTGKRAGLQPNSFGSATVMLTKLIQWGSMPPSQTRPQQGHYARVLK</sequence>
<comment type="caution">
    <text evidence="2">The sequence shown here is derived from an EMBL/GenBank/DDBJ whole genome shotgun (WGS) entry which is preliminary data.</text>
</comment>
<comment type="similarity">
    <text evidence="1">Belongs to the asaB hydroxylase/desaturase family.</text>
</comment>
<organism evidence="2 3">
    <name type="scientific">Xylaria arbuscula</name>
    <dbReference type="NCBI Taxonomy" id="114810"/>
    <lineage>
        <taxon>Eukaryota</taxon>
        <taxon>Fungi</taxon>
        <taxon>Dikarya</taxon>
        <taxon>Ascomycota</taxon>
        <taxon>Pezizomycotina</taxon>
        <taxon>Sordariomycetes</taxon>
        <taxon>Xylariomycetidae</taxon>
        <taxon>Xylariales</taxon>
        <taxon>Xylariaceae</taxon>
        <taxon>Xylaria</taxon>
    </lineage>
</organism>